<dbReference type="InParanoid" id="A0A2P5ADT9"/>
<keyword evidence="1" id="KW-0472">Membrane</keyword>
<evidence type="ECO:0000256" key="1">
    <source>
        <dbReference type="SAM" id="Phobius"/>
    </source>
</evidence>
<name>A0A2P5ADT9_TREOI</name>
<organism evidence="2 3">
    <name type="scientific">Trema orientale</name>
    <name type="common">Charcoal tree</name>
    <name type="synonym">Celtis orientalis</name>
    <dbReference type="NCBI Taxonomy" id="63057"/>
    <lineage>
        <taxon>Eukaryota</taxon>
        <taxon>Viridiplantae</taxon>
        <taxon>Streptophyta</taxon>
        <taxon>Embryophyta</taxon>
        <taxon>Tracheophyta</taxon>
        <taxon>Spermatophyta</taxon>
        <taxon>Magnoliopsida</taxon>
        <taxon>eudicotyledons</taxon>
        <taxon>Gunneridae</taxon>
        <taxon>Pentapetalae</taxon>
        <taxon>rosids</taxon>
        <taxon>fabids</taxon>
        <taxon>Rosales</taxon>
        <taxon>Cannabaceae</taxon>
        <taxon>Trema</taxon>
    </lineage>
</organism>
<evidence type="ECO:0000313" key="3">
    <source>
        <dbReference type="Proteomes" id="UP000237000"/>
    </source>
</evidence>
<keyword evidence="1" id="KW-0812">Transmembrane</keyword>
<protein>
    <submittedName>
        <fullName evidence="2">Uncharacterized protein</fullName>
    </submittedName>
</protein>
<dbReference type="AlphaFoldDB" id="A0A2P5ADT9"/>
<reference evidence="3" key="1">
    <citation type="submission" date="2016-06" db="EMBL/GenBank/DDBJ databases">
        <title>Parallel loss of symbiosis genes in relatives of nitrogen-fixing non-legume Parasponia.</title>
        <authorList>
            <person name="Van Velzen R."/>
            <person name="Holmer R."/>
            <person name="Bu F."/>
            <person name="Rutten L."/>
            <person name="Van Zeijl A."/>
            <person name="Liu W."/>
            <person name="Santuari L."/>
            <person name="Cao Q."/>
            <person name="Sharma T."/>
            <person name="Shen D."/>
            <person name="Roswanjaya Y."/>
            <person name="Wardhani T."/>
            <person name="Kalhor M.S."/>
            <person name="Jansen J."/>
            <person name="Van den Hoogen J."/>
            <person name="Gungor B."/>
            <person name="Hartog M."/>
            <person name="Hontelez J."/>
            <person name="Verver J."/>
            <person name="Yang W.-C."/>
            <person name="Schijlen E."/>
            <person name="Repin R."/>
            <person name="Schilthuizen M."/>
            <person name="Schranz E."/>
            <person name="Heidstra R."/>
            <person name="Miyata K."/>
            <person name="Fedorova E."/>
            <person name="Kohlen W."/>
            <person name="Bisseling T."/>
            <person name="Smit S."/>
            <person name="Geurts R."/>
        </authorList>
    </citation>
    <scope>NUCLEOTIDE SEQUENCE [LARGE SCALE GENOMIC DNA]</scope>
    <source>
        <strain evidence="3">cv. RG33-2</strain>
    </source>
</reference>
<proteinExistence type="predicted"/>
<feature type="transmembrane region" description="Helical" evidence="1">
    <location>
        <begin position="44"/>
        <end position="60"/>
    </location>
</feature>
<gene>
    <name evidence="2" type="ORF">TorRG33x02_352850</name>
</gene>
<keyword evidence="1" id="KW-1133">Transmembrane helix</keyword>
<accession>A0A2P5ADT9</accession>
<dbReference type="OrthoDB" id="10532259at2759"/>
<evidence type="ECO:0000313" key="2">
    <source>
        <dbReference type="EMBL" id="PON34676.1"/>
    </source>
</evidence>
<dbReference type="Proteomes" id="UP000237000">
    <property type="component" value="Unassembled WGS sequence"/>
</dbReference>
<keyword evidence="3" id="KW-1185">Reference proteome</keyword>
<dbReference type="EMBL" id="JXTC01000921">
    <property type="protein sequence ID" value="PON34676.1"/>
    <property type="molecule type" value="Genomic_DNA"/>
</dbReference>
<comment type="caution">
    <text evidence="2">The sequence shown here is derived from an EMBL/GenBank/DDBJ whole genome shotgun (WGS) entry which is preliminary data.</text>
</comment>
<sequence>MFRLWSLWVVKRSTLAHSASQSLSLLQLIWKAFSRILQLPLRCSTFSFFLCILYCSVWFLKKCEEALRRNIILKFASNASLAIDDATAMSYWESVA</sequence>